<evidence type="ECO:0000256" key="13">
    <source>
        <dbReference type="RuleBase" id="RU362049"/>
    </source>
</evidence>
<dbReference type="Pfam" id="PF00890">
    <property type="entry name" value="FAD_binding_2"/>
    <property type="match status" value="1"/>
</dbReference>
<evidence type="ECO:0000259" key="14">
    <source>
        <dbReference type="Pfam" id="PF00890"/>
    </source>
</evidence>
<proteinExistence type="inferred from homology"/>
<comment type="catalytic activity">
    <reaction evidence="10">
        <text>L-aspartate + O2 = iminosuccinate + H2O2</text>
        <dbReference type="Rhea" id="RHEA:25876"/>
        <dbReference type="ChEBI" id="CHEBI:15379"/>
        <dbReference type="ChEBI" id="CHEBI:16240"/>
        <dbReference type="ChEBI" id="CHEBI:29991"/>
        <dbReference type="ChEBI" id="CHEBI:77875"/>
        <dbReference type="EC" id="1.4.3.16"/>
    </reaction>
    <physiologicalReaction direction="left-to-right" evidence="10">
        <dbReference type="Rhea" id="RHEA:25877"/>
    </physiologicalReaction>
</comment>
<dbReference type="InterPro" id="IPR036188">
    <property type="entry name" value="FAD/NAD-bd_sf"/>
</dbReference>
<dbReference type="InterPro" id="IPR027477">
    <property type="entry name" value="Succ_DH/fumarate_Rdtase_cat_sf"/>
</dbReference>
<organism evidence="16 17">
    <name type="scientific">Desulfosporosinus hippei DSM 8344</name>
    <dbReference type="NCBI Taxonomy" id="1121419"/>
    <lineage>
        <taxon>Bacteria</taxon>
        <taxon>Bacillati</taxon>
        <taxon>Bacillota</taxon>
        <taxon>Clostridia</taxon>
        <taxon>Eubacteriales</taxon>
        <taxon>Desulfitobacteriaceae</taxon>
        <taxon>Desulfosporosinus</taxon>
    </lineage>
</organism>
<evidence type="ECO:0000313" key="17">
    <source>
        <dbReference type="Proteomes" id="UP000198656"/>
    </source>
</evidence>
<evidence type="ECO:0000256" key="11">
    <source>
        <dbReference type="NCBIfam" id="TIGR00551"/>
    </source>
</evidence>
<feature type="domain" description="FAD-dependent oxidoreductase 2 FAD-binding" evidence="14">
    <location>
        <begin position="22"/>
        <end position="390"/>
    </location>
</feature>
<dbReference type="NCBIfam" id="TIGR00551">
    <property type="entry name" value="nadB"/>
    <property type="match status" value="1"/>
</dbReference>
<dbReference type="GO" id="GO:0005737">
    <property type="term" value="C:cytoplasm"/>
    <property type="evidence" value="ECO:0007669"/>
    <property type="project" value="UniProtKB-SubCell"/>
</dbReference>
<dbReference type="AlphaFoldDB" id="A0A1G7WTI5"/>
<dbReference type="UniPathway" id="UPA00253">
    <property type="reaction ID" value="UER00326"/>
</dbReference>
<dbReference type="Gene3D" id="1.20.58.100">
    <property type="entry name" value="Fumarate reductase/succinate dehydrogenase flavoprotein-like, C-terminal domain"/>
    <property type="match status" value="1"/>
</dbReference>
<evidence type="ECO:0000256" key="7">
    <source>
        <dbReference type="ARBA" id="ARBA00022642"/>
    </source>
</evidence>
<dbReference type="InterPro" id="IPR015939">
    <property type="entry name" value="Fum_Rdtase/Succ_DH_flav-like_C"/>
</dbReference>
<dbReference type="RefSeq" id="WP_092331481.1">
    <property type="nucleotide sequence ID" value="NZ_FNCP01000006.1"/>
</dbReference>
<keyword evidence="6 13" id="KW-0285">Flavoprotein</keyword>
<reference evidence="17" key="1">
    <citation type="submission" date="2016-10" db="EMBL/GenBank/DDBJ databases">
        <authorList>
            <person name="Varghese N."/>
            <person name="Submissions S."/>
        </authorList>
    </citation>
    <scope>NUCLEOTIDE SEQUENCE [LARGE SCALE GENOMIC DNA]</scope>
    <source>
        <strain evidence="17">DSM 8344</strain>
    </source>
</reference>
<dbReference type="PANTHER" id="PTHR42716:SF2">
    <property type="entry name" value="L-ASPARTATE OXIDASE, CHLOROPLASTIC"/>
    <property type="match status" value="1"/>
</dbReference>
<evidence type="ECO:0000313" key="16">
    <source>
        <dbReference type="EMBL" id="SDG75229.1"/>
    </source>
</evidence>
<dbReference type="STRING" id="1121419.SAMN05443529_1067"/>
<dbReference type="PRINTS" id="PR00368">
    <property type="entry name" value="FADPNR"/>
</dbReference>
<dbReference type="InterPro" id="IPR005288">
    <property type="entry name" value="NadB"/>
</dbReference>
<feature type="domain" description="Fumarate reductase/succinate dehydrogenase flavoprotein-like C-terminal" evidence="15">
    <location>
        <begin position="444"/>
        <end position="536"/>
    </location>
</feature>
<keyword evidence="7 13" id="KW-0662">Pyridine nucleotide biosynthesis</keyword>
<dbReference type="PIRSF" id="PIRSF000171">
    <property type="entry name" value="SDHA_APRA_LASPO"/>
    <property type="match status" value="1"/>
</dbReference>
<protein>
    <recommendedName>
        <fullName evidence="5 11">L-aspartate oxidase</fullName>
        <ecNumber evidence="4 11">1.4.3.16</ecNumber>
    </recommendedName>
</protein>
<evidence type="ECO:0000256" key="12">
    <source>
        <dbReference type="PIRSR" id="PIRSR000171-1"/>
    </source>
</evidence>
<dbReference type="Pfam" id="PF02910">
    <property type="entry name" value="Succ_DH_flav_C"/>
    <property type="match status" value="1"/>
</dbReference>
<evidence type="ECO:0000256" key="8">
    <source>
        <dbReference type="ARBA" id="ARBA00022827"/>
    </source>
</evidence>
<dbReference type="GO" id="GO:0034628">
    <property type="term" value="P:'de novo' NAD+ biosynthetic process from L-aspartate"/>
    <property type="evidence" value="ECO:0007669"/>
    <property type="project" value="TreeGrafter"/>
</dbReference>
<dbReference type="SUPFAM" id="SSF46977">
    <property type="entry name" value="Succinate dehydrogenase/fumarate reductase flavoprotein C-terminal domain"/>
    <property type="match status" value="1"/>
</dbReference>
<dbReference type="EC" id="1.4.3.16" evidence="4 11"/>
<comment type="function">
    <text evidence="13">Catalyzes the oxidation of L-aspartate to iminoaspartate.</text>
</comment>
<dbReference type="EMBL" id="FNCP01000006">
    <property type="protein sequence ID" value="SDG75229.1"/>
    <property type="molecule type" value="Genomic_DNA"/>
</dbReference>
<accession>A0A1G7WTI5</accession>
<comment type="similarity">
    <text evidence="3 13">Belongs to the FAD-dependent oxidoreductase 2 family. NadB subfamily.</text>
</comment>
<comment type="cofactor">
    <cofactor evidence="1 13">
        <name>FAD</name>
        <dbReference type="ChEBI" id="CHEBI:57692"/>
    </cofactor>
</comment>
<dbReference type="GO" id="GO:0033765">
    <property type="term" value="F:steroid dehydrogenase activity, acting on the CH-CH group of donors"/>
    <property type="evidence" value="ECO:0007669"/>
    <property type="project" value="UniProtKB-ARBA"/>
</dbReference>
<dbReference type="SUPFAM" id="SSF56425">
    <property type="entry name" value="Succinate dehydrogenase/fumarate reductase flavoprotein, catalytic domain"/>
    <property type="match status" value="1"/>
</dbReference>
<keyword evidence="17" id="KW-1185">Reference proteome</keyword>
<feature type="active site" description="Proton acceptor" evidence="12">
    <location>
        <position position="291"/>
    </location>
</feature>
<dbReference type="FunFam" id="3.90.700.10:FF:000002">
    <property type="entry name" value="L-aspartate oxidase"/>
    <property type="match status" value="1"/>
</dbReference>
<comment type="pathway">
    <text evidence="2 13">Cofactor biosynthesis; NAD(+) biosynthesis; iminoaspartate from L-aspartate (oxidase route): step 1/1.</text>
</comment>
<evidence type="ECO:0000256" key="10">
    <source>
        <dbReference type="ARBA" id="ARBA00048305"/>
    </source>
</evidence>
<dbReference type="InterPro" id="IPR037099">
    <property type="entry name" value="Fum_R/Succ_DH_flav-like_C_sf"/>
</dbReference>
<dbReference type="SUPFAM" id="SSF51905">
    <property type="entry name" value="FAD/NAD(P)-binding domain"/>
    <property type="match status" value="1"/>
</dbReference>
<dbReference type="Gene3D" id="3.90.700.10">
    <property type="entry name" value="Succinate dehydrogenase/fumarate reductase flavoprotein, catalytic domain"/>
    <property type="match status" value="1"/>
</dbReference>
<evidence type="ECO:0000259" key="15">
    <source>
        <dbReference type="Pfam" id="PF02910"/>
    </source>
</evidence>
<evidence type="ECO:0000256" key="9">
    <source>
        <dbReference type="ARBA" id="ARBA00023002"/>
    </source>
</evidence>
<sequence>MGVLRRYLCPWSKSGVEVFESDVLVLGSGIAGLYTAIKASEHFQVTVLTKKTIKESNTEHAQGGIAVAIDEADSPSQHLKDTLRAGAGLCDPLTVKILVEEGVICVEELMGMGAQFDYQNGELALTREGAHSQKRILHALGDSTGWEIERALVAKVKSTPEVSTFEDRFVIDLLENAKGDIIGALVLNGETGELEGHLANAVVLATGGLGQVYSFTTNPNVATGDGMAVALRAGADLMDMEFVQFHPTALLIPNAPRFLISEAVRGEGAHLINAAGSRFMDKTDGKELAARDIVARAIWEEMNKGSVYLDFRPIGEKRILERFPNIYKTCLKYGVDVLTMPLPVAPAAHYMMGGIATNSYGETSLSQLYAAGECACNGVHGANRLASNSLLDGLVFGGRIVKRIRDKFDGKRPFWKEVVSPEDSQSGIEAGTNVSKQMSSLCLRKQIQDLMWSRVGILRNEEGLKEAARLLADWEHEVLLTPSVDDYETANMLIIGTAIAKAALDRKESRGGHFRSDYPLPLDAWQKHSLQRKEDNYVRYISVSRAD</sequence>
<dbReference type="PANTHER" id="PTHR42716">
    <property type="entry name" value="L-ASPARTATE OXIDASE"/>
    <property type="match status" value="1"/>
</dbReference>
<dbReference type="OrthoDB" id="9806724at2"/>
<evidence type="ECO:0000256" key="6">
    <source>
        <dbReference type="ARBA" id="ARBA00022630"/>
    </source>
</evidence>
<keyword evidence="8 13" id="KW-0274">FAD</keyword>
<dbReference type="InterPro" id="IPR003953">
    <property type="entry name" value="FAD-dep_OxRdtase_2_FAD-bd"/>
</dbReference>
<comment type="subcellular location">
    <subcellularLocation>
        <location evidence="13">Cytoplasm</location>
    </subcellularLocation>
</comment>
<gene>
    <name evidence="16" type="ORF">SAMN05443529_1067</name>
</gene>
<evidence type="ECO:0000256" key="3">
    <source>
        <dbReference type="ARBA" id="ARBA00008562"/>
    </source>
</evidence>
<keyword evidence="9 13" id="KW-0560">Oxidoreductase</keyword>
<evidence type="ECO:0000256" key="2">
    <source>
        <dbReference type="ARBA" id="ARBA00004950"/>
    </source>
</evidence>
<dbReference type="GO" id="GO:0008734">
    <property type="term" value="F:L-aspartate oxidase activity"/>
    <property type="evidence" value="ECO:0007669"/>
    <property type="project" value="UniProtKB-UniRule"/>
</dbReference>
<name>A0A1G7WTI5_9FIRM</name>
<evidence type="ECO:0000256" key="1">
    <source>
        <dbReference type="ARBA" id="ARBA00001974"/>
    </source>
</evidence>
<evidence type="ECO:0000256" key="5">
    <source>
        <dbReference type="ARBA" id="ARBA00021901"/>
    </source>
</evidence>
<dbReference type="Gene3D" id="3.50.50.60">
    <property type="entry name" value="FAD/NAD(P)-binding domain"/>
    <property type="match status" value="1"/>
</dbReference>
<dbReference type="Proteomes" id="UP000198656">
    <property type="component" value="Unassembled WGS sequence"/>
</dbReference>
<evidence type="ECO:0000256" key="4">
    <source>
        <dbReference type="ARBA" id="ARBA00012173"/>
    </source>
</evidence>